<dbReference type="CDD" id="cd06262">
    <property type="entry name" value="metallo-hydrolase-like_MBL-fold"/>
    <property type="match status" value="1"/>
</dbReference>
<dbReference type="Proteomes" id="UP000298781">
    <property type="component" value="Chromosome"/>
</dbReference>
<dbReference type="GO" id="GO:0016787">
    <property type="term" value="F:hydrolase activity"/>
    <property type="evidence" value="ECO:0007669"/>
    <property type="project" value="UniProtKB-KW"/>
</dbReference>
<evidence type="ECO:0000259" key="2">
    <source>
        <dbReference type="SMART" id="SM00849"/>
    </source>
</evidence>
<dbReference type="EMBL" id="CP039690">
    <property type="protein sequence ID" value="QCI64393.1"/>
    <property type="molecule type" value="Genomic_DNA"/>
</dbReference>
<accession>A0A4D7B038</accession>
<dbReference type="RefSeq" id="WP_136959847.1">
    <property type="nucleotide sequence ID" value="NZ_CP039690.1"/>
</dbReference>
<keyword evidence="1" id="KW-0472">Membrane</keyword>
<feature type="transmembrane region" description="Helical" evidence="1">
    <location>
        <begin position="6"/>
        <end position="27"/>
    </location>
</feature>
<dbReference type="Gene3D" id="3.60.15.10">
    <property type="entry name" value="Ribonuclease Z/Hydroxyacylglutathione hydrolase-like"/>
    <property type="match status" value="1"/>
</dbReference>
<evidence type="ECO:0000313" key="3">
    <source>
        <dbReference type="EMBL" id="QCI64393.1"/>
    </source>
</evidence>
<name>A0A4D7B038_9HYPH</name>
<dbReference type="AlphaFoldDB" id="A0A4D7B038"/>
<protein>
    <submittedName>
        <fullName evidence="3">MBL fold metallo-hydrolase</fullName>
    </submittedName>
</protein>
<reference evidence="3 4" key="1">
    <citation type="submission" date="2019-04" db="EMBL/GenBank/DDBJ databases">
        <title>Phreatobacter aquaticus sp. nov.</title>
        <authorList>
            <person name="Choi A."/>
        </authorList>
    </citation>
    <scope>NUCLEOTIDE SEQUENCE [LARGE SCALE GENOMIC DNA]</scope>
    <source>
        <strain evidence="3 4">KCTC 52518</strain>
    </source>
</reference>
<dbReference type="InterPro" id="IPR001279">
    <property type="entry name" value="Metallo-B-lactamas"/>
</dbReference>
<keyword evidence="1" id="KW-1133">Transmembrane helix</keyword>
<gene>
    <name evidence="3" type="ORF">E8M01_09210</name>
</gene>
<feature type="domain" description="Metallo-beta-lactamase" evidence="2">
    <location>
        <begin position="56"/>
        <end position="273"/>
    </location>
</feature>
<dbReference type="PANTHER" id="PTHR43546">
    <property type="entry name" value="UPF0173 METAL-DEPENDENT HYDROLASE MJ1163-RELATED"/>
    <property type="match status" value="1"/>
</dbReference>
<dbReference type="InterPro" id="IPR036866">
    <property type="entry name" value="RibonucZ/Hydroxyglut_hydro"/>
</dbReference>
<keyword evidence="1" id="KW-0812">Transmembrane</keyword>
<keyword evidence="4" id="KW-1185">Reference proteome</keyword>
<dbReference type="PANTHER" id="PTHR43546:SF3">
    <property type="entry name" value="UPF0173 METAL-DEPENDENT HYDROLASE MJ1163"/>
    <property type="match status" value="1"/>
</dbReference>
<dbReference type="OrthoDB" id="9805728at2"/>
<dbReference type="Pfam" id="PF12706">
    <property type="entry name" value="Lactamase_B_2"/>
    <property type="match status" value="1"/>
</dbReference>
<dbReference type="KEGG" id="pstg:E8M01_09210"/>
<keyword evidence="3" id="KW-0378">Hydrolase</keyword>
<dbReference type="InterPro" id="IPR050114">
    <property type="entry name" value="UPF0173_UPF0282_UlaG_hydrolase"/>
</dbReference>
<dbReference type="SMART" id="SM00849">
    <property type="entry name" value="Lactamase_B"/>
    <property type="match status" value="1"/>
</dbReference>
<proteinExistence type="predicted"/>
<evidence type="ECO:0000313" key="4">
    <source>
        <dbReference type="Proteomes" id="UP000298781"/>
    </source>
</evidence>
<dbReference type="SUPFAM" id="SSF56281">
    <property type="entry name" value="Metallo-hydrolase/oxidoreductase"/>
    <property type="match status" value="1"/>
</dbReference>
<evidence type="ECO:0000256" key="1">
    <source>
        <dbReference type="SAM" id="Phobius"/>
    </source>
</evidence>
<organism evidence="3 4">
    <name type="scientific">Phreatobacter stygius</name>
    <dbReference type="NCBI Taxonomy" id="1940610"/>
    <lineage>
        <taxon>Bacteria</taxon>
        <taxon>Pseudomonadati</taxon>
        <taxon>Pseudomonadota</taxon>
        <taxon>Alphaproteobacteria</taxon>
        <taxon>Hyphomicrobiales</taxon>
        <taxon>Phreatobacteraceae</taxon>
        <taxon>Phreatobacter</taxon>
    </lineage>
</organism>
<sequence>MRILRWLAGIVLALVLIAGGAVVYVLNDMPDPRQFSMLFQRGGPVLQPGIRVTFLGVSTLLIDDGETAIMTDGFFTRPGGREVFLGKVEPDRAIIAKSLQRAGVARLAAVIPVHSHYDHAMDAPEVARLTGALLVGSESTANIGRGWGLPESQIKLAADGDTLRFGRFRVRFIAGRHAPTPFTGGEIRQPLTPPARASAYLEGTSYALLIDHGERTLLVNASAGFVPGMLRGRRADVVFLGVGTLGRPSQDYLARYWDETVAMTGARRIVPIHWDNFFLPLDQPLEPVPRHLGGFDVVMAFLRQRSQAAGIDLKLMEAWTTTDPFADLPPARAAQGEGR</sequence>